<dbReference type="InterPro" id="IPR041487">
    <property type="entry name" value="HEPN/Toprim-NTD1"/>
</dbReference>
<dbReference type="SUPFAM" id="SSF52980">
    <property type="entry name" value="Restriction endonuclease-like"/>
    <property type="match status" value="1"/>
</dbReference>
<evidence type="ECO:0000259" key="1">
    <source>
        <dbReference type="Pfam" id="PF04471"/>
    </source>
</evidence>
<evidence type="ECO:0000313" key="4">
    <source>
        <dbReference type="Proteomes" id="UP000256686"/>
    </source>
</evidence>
<name>A0A3D9C9U2_9FLAO</name>
<dbReference type="GO" id="GO:0009307">
    <property type="term" value="P:DNA restriction-modification system"/>
    <property type="evidence" value="ECO:0007669"/>
    <property type="project" value="InterPro"/>
</dbReference>
<dbReference type="Gene3D" id="3.40.1350.10">
    <property type="match status" value="1"/>
</dbReference>
<gene>
    <name evidence="3" type="ORF">DRF65_11635</name>
</gene>
<evidence type="ECO:0000313" key="3">
    <source>
        <dbReference type="EMBL" id="REC62356.1"/>
    </source>
</evidence>
<sequence length="438" mass="50727">MGHYSTLMIGKHEYSWKYDIPSYLSFLFDKNDLYSQSSNDDEGSSKIGFITTREKALEKLDKLGFNWEMITEIYSFFYEEIKEKVYENIIDELAENSGELSESEVQKEADKFFAKLPKFTRGEELKDFVNFLFPLISASIGEASKEVRSMDGNTYRIEKEKHSSMFNNFLFEPGDFFYQKALMLPPWVQIIGNLFEYEIMIEYAEIISVVKIKLLLEAAAPTTEVDLQLEDMIDNEEEISEFHIQSANRLIRKIQLYNKFFNSIVNQEAIIKDTYFKKELLLLLDEIPQLKNSAEKGRALENLMEIIFSSVPGLEVISKRVNTNDEEIDLQIKNGVSGTFWSSLTSPTFFVECKNWSAKVGASEMRDFETKIINHKKLVKVGFFISVKGFTKEVNSHLKRASREDHHIVLIDSSDLLELANGKSTTIQWLEKLIIRPH</sequence>
<dbReference type="RefSeq" id="WP_115970927.1">
    <property type="nucleotide sequence ID" value="NZ_QNVT01000009.1"/>
</dbReference>
<organism evidence="3 4">
    <name type="scientific">Chryseobacterium pennae</name>
    <dbReference type="NCBI Taxonomy" id="2258962"/>
    <lineage>
        <taxon>Bacteria</taxon>
        <taxon>Pseudomonadati</taxon>
        <taxon>Bacteroidota</taxon>
        <taxon>Flavobacteriia</taxon>
        <taxon>Flavobacteriales</taxon>
        <taxon>Weeksellaceae</taxon>
        <taxon>Chryseobacterium group</taxon>
        <taxon>Chryseobacterium</taxon>
    </lineage>
</organism>
<dbReference type="GO" id="GO:0003677">
    <property type="term" value="F:DNA binding"/>
    <property type="evidence" value="ECO:0007669"/>
    <property type="project" value="InterPro"/>
</dbReference>
<dbReference type="InterPro" id="IPR011856">
    <property type="entry name" value="tRNA_endonuc-like_dom_sf"/>
</dbReference>
<dbReference type="AlphaFoldDB" id="A0A3D9C9U2"/>
<protein>
    <recommendedName>
        <fullName evidence="5">Restriction endonuclease type IV Mrr domain-containing protein</fullName>
    </recommendedName>
</protein>
<evidence type="ECO:0008006" key="5">
    <source>
        <dbReference type="Google" id="ProtNLM"/>
    </source>
</evidence>
<reference evidence="4" key="1">
    <citation type="submission" date="2018-06" db="EMBL/GenBank/DDBJ databases">
        <authorList>
            <person name="Lum Nde A."/>
            <person name="Hugo C."/>
        </authorList>
    </citation>
    <scope>NUCLEOTIDE SEQUENCE [LARGE SCALE GENOMIC DNA]</scope>
    <source>
        <strain evidence="4">1_F178</strain>
    </source>
</reference>
<evidence type="ECO:0000259" key="2">
    <source>
        <dbReference type="Pfam" id="PF18871"/>
    </source>
</evidence>
<dbReference type="InterPro" id="IPR011335">
    <property type="entry name" value="Restrct_endonuc-II-like"/>
</dbReference>
<proteinExistence type="predicted"/>
<dbReference type="InterPro" id="IPR007560">
    <property type="entry name" value="Restrct_endonuc_IV_Mrr"/>
</dbReference>
<feature type="domain" description="Restriction endonuclease type IV Mrr" evidence="1">
    <location>
        <begin position="297"/>
        <end position="419"/>
    </location>
</feature>
<accession>A0A3D9C9U2</accession>
<feature type="domain" description="HEPN/Toprim N-terminal" evidence="2">
    <location>
        <begin position="1"/>
        <end position="86"/>
    </location>
</feature>
<dbReference type="Pfam" id="PF04471">
    <property type="entry name" value="Mrr_cat"/>
    <property type="match status" value="1"/>
</dbReference>
<dbReference type="GO" id="GO:0004519">
    <property type="term" value="F:endonuclease activity"/>
    <property type="evidence" value="ECO:0007669"/>
    <property type="project" value="InterPro"/>
</dbReference>
<dbReference type="Proteomes" id="UP000256686">
    <property type="component" value="Unassembled WGS sequence"/>
</dbReference>
<comment type="caution">
    <text evidence="3">The sequence shown here is derived from an EMBL/GenBank/DDBJ whole genome shotgun (WGS) entry which is preliminary data.</text>
</comment>
<dbReference type="EMBL" id="QNVT01000009">
    <property type="protein sequence ID" value="REC62356.1"/>
    <property type="molecule type" value="Genomic_DNA"/>
</dbReference>
<dbReference type="Pfam" id="PF18871">
    <property type="entry name" value="HEPN_Toprim_N"/>
    <property type="match status" value="1"/>
</dbReference>
<keyword evidence="4" id="KW-1185">Reference proteome</keyword>